<dbReference type="Proteomes" id="UP000184485">
    <property type="component" value="Unassembled WGS sequence"/>
</dbReference>
<dbReference type="RefSeq" id="WP_073051204.1">
    <property type="nucleotide sequence ID" value="NZ_FQUP01000001.1"/>
</dbReference>
<sequence length="258" mass="28055">MQWTDQAIVLGMRRLGDSSAVLELMTAKRGRHLGVVRGARSRRLAPMLQPGNRVEATWRARLDEQLGLFTIEPLTMRAAKLIERPLSLFALQVLAGHLGLLAERESHPELHGAVDSALDSFAESPGPSALAIAGFVARFELAFLNESGFGLDLSRCAVTGTTEGLVFVSPRTGRAVSGPAAAGYEDRLLPLPRLLFGQHGANDDRRAIDEAFRLTGHFLDRHIYQPRALAEPSARRELLTWIGRELAGSEPRPGLNGG</sequence>
<evidence type="ECO:0000313" key="9">
    <source>
        <dbReference type="EMBL" id="SHE58881.1"/>
    </source>
</evidence>
<dbReference type="NCBIfam" id="TIGR00613">
    <property type="entry name" value="reco"/>
    <property type="match status" value="1"/>
</dbReference>
<dbReference type="HAMAP" id="MF_00201">
    <property type="entry name" value="RecO"/>
    <property type="match status" value="1"/>
</dbReference>
<evidence type="ECO:0000256" key="5">
    <source>
        <dbReference type="ARBA" id="ARBA00023204"/>
    </source>
</evidence>
<keyword evidence="10" id="KW-1185">Reference proteome</keyword>
<accession>A0A1M4UQ59</accession>
<dbReference type="OrthoDB" id="9804792at2"/>
<keyword evidence="5 7" id="KW-0234">DNA repair</keyword>
<evidence type="ECO:0000256" key="6">
    <source>
        <dbReference type="ARBA" id="ARBA00033409"/>
    </source>
</evidence>
<dbReference type="InterPro" id="IPR022572">
    <property type="entry name" value="DNA_rep/recomb_RecO_N"/>
</dbReference>
<protein>
    <recommendedName>
        <fullName evidence="2 7">DNA repair protein RecO</fullName>
    </recommendedName>
    <alternativeName>
        <fullName evidence="6 7">Recombination protein O</fullName>
    </alternativeName>
</protein>
<dbReference type="Pfam" id="PF02565">
    <property type="entry name" value="RecO_C"/>
    <property type="match status" value="1"/>
</dbReference>
<dbReference type="STRING" id="1122133.SAMN02745157_0510"/>
<dbReference type="GO" id="GO:0006302">
    <property type="term" value="P:double-strand break repair"/>
    <property type="evidence" value="ECO:0007669"/>
    <property type="project" value="TreeGrafter"/>
</dbReference>
<evidence type="ECO:0000256" key="3">
    <source>
        <dbReference type="ARBA" id="ARBA00022763"/>
    </source>
</evidence>
<name>A0A1M4UQ59_9HYPH</name>
<proteinExistence type="inferred from homology"/>
<dbReference type="SUPFAM" id="SSF50249">
    <property type="entry name" value="Nucleic acid-binding proteins"/>
    <property type="match status" value="1"/>
</dbReference>
<keyword evidence="3 7" id="KW-0227">DNA damage</keyword>
<organism evidence="9 10">
    <name type="scientific">Kaistia soli DSM 19436</name>
    <dbReference type="NCBI Taxonomy" id="1122133"/>
    <lineage>
        <taxon>Bacteria</taxon>
        <taxon>Pseudomonadati</taxon>
        <taxon>Pseudomonadota</taxon>
        <taxon>Alphaproteobacteria</taxon>
        <taxon>Hyphomicrobiales</taxon>
        <taxon>Kaistiaceae</taxon>
        <taxon>Kaistia</taxon>
    </lineage>
</organism>
<dbReference type="GO" id="GO:0043590">
    <property type="term" value="C:bacterial nucleoid"/>
    <property type="evidence" value="ECO:0007669"/>
    <property type="project" value="TreeGrafter"/>
</dbReference>
<feature type="domain" description="DNA replication/recombination mediator RecO N-terminal" evidence="8">
    <location>
        <begin position="1"/>
        <end position="70"/>
    </location>
</feature>
<comment type="function">
    <text evidence="7">Involved in DNA repair and RecF pathway recombination.</text>
</comment>
<dbReference type="SUPFAM" id="SSF57863">
    <property type="entry name" value="ArfGap/RecO-like zinc finger"/>
    <property type="match status" value="1"/>
</dbReference>
<dbReference type="InterPro" id="IPR037278">
    <property type="entry name" value="ARFGAP/RecO"/>
</dbReference>
<dbReference type="Gene3D" id="2.40.50.140">
    <property type="entry name" value="Nucleic acid-binding proteins"/>
    <property type="match status" value="1"/>
</dbReference>
<dbReference type="InterPro" id="IPR012340">
    <property type="entry name" value="NA-bd_OB-fold"/>
</dbReference>
<dbReference type="AlphaFoldDB" id="A0A1M4UQ59"/>
<evidence type="ECO:0000256" key="1">
    <source>
        <dbReference type="ARBA" id="ARBA00007452"/>
    </source>
</evidence>
<dbReference type="InterPro" id="IPR042242">
    <property type="entry name" value="RecO_C"/>
</dbReference>
<evidence type="ECO:0000256" key="2">
    <source>
        <dbReference type="ARBA" id="ARBA00021310"/>
    </source>
</evidence>
<dbReference type="PANTHER" id="PTHR33991:SF1">
    <property type="entry name" value="DNA REPAIR PROTEIN RECO"/>
    <property type="match status" value="1"/>
</dbReference>
<dbReference type="EMBL" id="FQUP01000001">
    <property type="protein sequence ID" value="SHE58881.1"/>
    <property type="molecule type" value="Genomic_DNA"/>
</dbReference>
<reference evidence="9 10" key="1">
    <citation type="submission" date="2016-11" db="EMBL/GenBank/DDBJ databases">
        <authorList>
            <person name="Jaros S."/>
            <person name="Januszkiewicz K."/>
            <person name="Wedrychowicz H."/>
        </authorList>
    </citation>
    <scope>NUCLEOTIDE SEQUENCE [LARGE SCALE GENOMIC DNA]</scope>
    <source>
        <strain evidence="9 10">DSM 19436</strain>
    </source>
</reference>
<evidence type="ECO:0000313" key="10">
    <source>
        <dbReference type="Proteomes" id="UP000184485"/>
    </source>
</evidence>
<evidence type="ECO:0000256" key="4">
    <source>
        <dbReference type="ARBA" id="ARBA00023172"/>
    </source>
</evidence>
<dbReference type="PANTHER" id="PTHR33991">
    <property type="entry name" value="DNA REPAIR PROTEIN RECO"/>
    <property type="match status" value="1"/>
</dbReference>
<dbReference type="Pfam" id="PF11967">
    <property type="entry name" value="RecO_N"/>
    <property type="match status" value="1"/>
</dbReference>
<keyword evidence="4 7" id="KW-0233">DNA recombination</keyword>
<dbReference type="GO" id="GO:0006310">
    <property type="term" value="P:DNA recombination"/>
    <property type="evidence" value="ECO:0007669"/>
    <property type="project" value="UniProtKB-UniRule"/>
</dbReference>
<evidence type="ECO:0000256" key="7">
    <source>
        <dbReference type="HAMAP-Rule" id="MF_00201"/>
    </source>
</evidence>
<dbReference type="InterPro" id="IPR003717">
    <property type="entry name" value="RecO"/>
</dbReference>
<dbReference type="Gene3D" id="1.20.1440.120">
    <property type="entry name" value="Recombination protein O, C-terminal domain"/>
    <property type="match status" value="1"/>
</dbReference>
<gene>
    <name evidence="7" type="primary">recO</name>
    <name evidence="9" type="ORF">SAMN02745157_0510</name>
</gene>
<comment type="similarity">
    <text evidence="1 7">Belongs to the RecO family.</text>
</comment>
<evidence type="ECO:0000259" key="8">
    <source>
        <dbReference type="Pfam" id="PF11967"/>
    </source>
</evidence>